<dbReference type="SUPFAM" id="SSF53187">
    <property type="entry name" value="Zn-dependent exopeptidases"/>
    <property type="match status" value="1"/>
</dbReference>
<gene>
    <name evidence="3" type="ORF">PAT3040_07085</name>
</gene>
<comment type="caution">
    <text evidence="3">The sequence shown here is derived from an EMBL/GenBank/DDBJ whole genome shotgun (WGS) entry which is preliminary data.</text>
</comment>
<evidence type="ECO:0000256" key="1">
    <source>
        <dbReference type="SAM" id="MobiDB-lite"/>
    </source>
</evidence>
<keyword evidence="2" id="KW-0472">Membrane</keyword>
<dbReference type="Proteomes" id="UP000245202">
    <property type="component" value="Unassembled WGS sequence"/>
</dbReference>
<sequence length="423" mass="45746">MYGLRKMLSGLRYSAARGETGPVRELLVTGRAFAAMALSSAIFMILLGLAAMLYQHSSAVPSVSMRGFAASVSSGLFGNMLEMEMPAFASSLPSDSLTGKEISVFLMRSLTDINPANPGSLLASELPGMPQSDAFLIRKGIGTDTAVGPQDHSPIFEPAPEPKTPSGSNGEDDGSGNETDQPDGNGGEDVGSTDPKPDGGHPAEGKKLAFIYHSHNRESWYPELEPGTKDPSSSTTNITLVGKRLASKLEEHGIGSVLSETDYPTAIQDYRWELSYKYSMKTVKEALAASNDLTYFFDLHRDSQKRKYTTVDIGGKSYAQVYFIIGHRNPNWKENEAFATKIHDALEKEYPGISRGIWGKTAATGNAEYNQSLASESVLIEVGGVDNTLEESYRTADALAEVIASIHWKERQAEEASGKEVKQ</sequence>
<keyword evidence="2" id="KW-0812">Transmembrane</keyword>
<dbReference type="RefSeq" id="WP_108996276.1">
    <property type="nucleotide sequence ID" value="NZ_BDQX01000458.1"/>
</dbReference>
<dbReference type="EMBL" id="BDQX01000458">
    <property type="protein sequence ID" value="GBG12219.1"/>
    <property type="molecule type" value="Genomic_DNA"/>
</dbReference>
<feature type="region of interest" description="Disordered" evidence="1">
    <location>
        <begin position="143"/>
        <end position="205"/>
    </location>
</feature>
<keyword evidence="4" id="KW-1185">Reference proteome</keyword>
<feature type="compositionally biased region" description="Basic and acidic residues" evidence="1">
    <location>
        <begin position="195"/>
        <end position="205"/>
    </location>
</feature>
<evidence type="ECO:0000313" key="3">
    <source>
        <dbReference type="EMBL" id="GBG12219.1"/>
    </source>
</evidence>
<evidence type="ECO:0000256" key="2">
    <source>
        <dbReference type="SAM" id="Phobius"/>
    </source>
</evidence>
<dbReference type="NCBIfam" id="TIGR02867">
    <property type="entry name" value="spore_II_P"/>
    <property type="match status" value="1"/>
</dbReference>
<dbReference type="AlphaFoldDB" id="A0A2R5F269"/>
<accession>A0A2R5F269</accession>
<feature type="transmembrane region" description="Helical" evidence="2">
    <location>
        <begin position="32"/>
        <end position="54"/>
    </location>
</feature>
<name>A0A2R5F269_9BACL</name>
<dbReference type="Gene3D" id="3.40.630.40">
    <property type="entry name" value="Zn-dependent exopeptidases"/>
    <property type="match status" value="1"/>
</dbReference>
<keyword evidence="2" id="KW-1133">Transmembrane helix</keyword>
<dbReference type="InterPro" id="IPR010897">
    <property type="entry name" value="Spore_II_P"/>
</dbReference>
<dbReference type="Pfam" id="PF07454">
    <property type="entry name" value="SpoIIP"/>
    <property type="match status" value="1"/>
</dbReference>
<organism evidence="3 4">
    <name type="scientific">Paenibacillus agaridevorans</name>
    <dbReference type="NCBI Taxonomy" id="171404"/>
    <lineage>
        <taxon>Bacteria</taxon>
        <taxon>Bacillati</taxon>
        <taxon>Bacillota</taxon>
        <taxon>Bacilli</taxon>
        <taxon>Bacillales</taxon>
        <taxon>Paenibacillaceae</taxon>
        <taxon>Paenibacillus</taxon>
    </lineage>
</organism>
<protein>
    <submittedName>
        <fullName evidence="3">Stage II sporulation protein P</fullName>
    </submittedName>
</protein>
<proteinExistence type="predicted"/>
<reference evidence="3 4" key="1">
    <citation type="submission" date="2017-08" db="EMBL/GenBank/DDBJ databases">
        <title>Substantial Increase in Enzyme Production by Combined Drug-Resistance Mutations in Paenibacillus agaridevorans.</title>
        <authorList>
            <person name="Tanaka Y."/>
            <person name="Funane K."/>
            <person name="Hosaka T."/>
            <person name="Shiwa Y."/>
            <person name="Fujita N."/>
            <person name="Miyazaki T."/>
            <person name="Yoshikawa H."/>
            <person name="Murakami K."/>
            <person name="Kasahara K."/>
            <person name="Inaoka T."/>
            <person name="Hiraga Y."/>
            <person name="Ochi K."/>
        </authorList>
    </citation>
    <scope>NUCLEOTIDE SEQUENCE [LARGE SCALE GENOMIC DNA]</scope>
    <source>
        <strain evidence="3 4">T-3040</strain>
    </source>
</reference>
<evidence type="ECO:0000313" key="4">
    <source>
        <dbReference type="Proteomes" id="UP000245202"/>
    </source>
</evidence>